<evidence type="ECO:0000256" key="3">
    <source>
        <dbReference type="ARBA" id="ARBA00022723"/>
    </source>
</evidence>
<evidence type="ECO:0000259" key="5">
    <source>
        <dbReference type="PROSITE" id="PS50860"/>
    </source>
</evidence>
<dbReference type="PANTHER" id="PTHR43462:SF1">
    <property type="entry name" value="ALANYL-TRNA EDITING PROTEIN AARSD1"/>
    <property type="match status" value="1"/>
</dbReference>
<dbReference type="Gene3D" id="3.30.980.10">
    <property type="entry name" value="Threonyl-trna Synthetase, Chain A, domain 2"/>
    <property type="match status" value="1"/>
</dbReference>
<keyword evidence="3" id="KW-0479">Metal-binding</keyword>
<evidence type="ECO:0000313" key="6">
    <source>
        <dbReference type="EMBL" id="RID94300.1"/>
    </source>
</evidence>
<protein>
    <submittedName>
        <fullName evidence="6">Alanyl-tRNA editing protein</fullName>
    </submittedName>
</protein>
<dbReference type="InterPro" id="IPR051335">
    <property type="entry name" value="Alanyl-tRNA_Editing_Enzymes"/>
</dbReference>
<dbReference type="Proteomes" id="UP000266262">
    <property type="component" value="Unassembled WGS sequence"/>
</dbReference>
<comment type="caution">
    <text evidence="6">The sequence shown here is derived from an EMBL/GenBank/DDBJ whole genome shotgun (WGS) entry which is preliminary data.</text>
</comment>
<feature type="domain" description="Alanyl-transfer RNA synthetases family profile" evidence="5">
    <location>
        <begin position="1"/>
        <end position="237"/>
    </location>
</feature>
<dbReference type="InterPro" id="IPR009000">
    <property type="entry name" value="Transl_B-barrel_sf"/>
</dbReference>
<evidence type="ECO:0000313" key="7">
    <source>
        <dbReference type="Proteomes" id="UP000266262"/>
    </source>
</evidence>
<dbReference type="Pfam" id="PF07973">
    <property type="entry name" value="tRNA_SAD"/>
    <property type="match status" value="1"/>
</dbReference>
<evidence type="ECO:0000256" key="2">
    <source>
        <dbReference type="ARBA" id="ARBA00004496"/>
    </source>
</evidence>
<dbReference type="Pfam" id="PF01411">
    <property type="entry name" value="tRNA-synt_2c"/>
    <property type="match status" value="1"/>
</dbReference>
<comment type="subcellular location">
    <subcellularLocation>
        <location evidence="2">Cytoplasm</location>
    </subcellularLocation>
</comment>
<evidence type="ECO:0000256" key="1">
    <source>
        <dbReference type="ARBA" id="ARBA00001947"/>
    </source>
</evidence>
<dbReference type="SUPFAM" id="SSF55186">
    <property type="entry name" value="ThrRS/AlaRS common domain"/>
    <property type="match status" value="1"/>
</dbReference>
<dbReference type="InterPro" id="IPR012947">
    <property type="entry name" value="tRNA_SAD"/>
</dbReference>
<name>A0ABX9M9J7_9FIRM</name>
<proteinExistence type="predicted"/>
<evidence type="ECO:0000256" key="4">
    <source>
        <dbReference type="ARBA" id="ARBA00022833"/>
    </source>
</evidence>
<dbReference type="InterPro" id="IPR018165">
    <property type="entry name" value="Ala-tRNA-synth_IIc_core"/>
</dbReference>
<dbReference type="SMART" id="SM00863">
    <property type="entry name" value="tRNA_SAD"/>
    <property type="match status" value="1"/>
</dbReference>
<dbReference type="RefSeq" id="WP_119056053.1">
    <property type="nucleotide sequence ID" value="NZ_QWKU01000001.1"/>
</dbReference>
<dbReference type="Gene3D" id="2.40.30.130">
    <property type="match status" value="1"/>
</dbReference>
<reference evidence="6 7" key="1">
    <citation type="submission" date="2018-08" db="EMBL/GenBank/DDBJ databases">
        <title>Draft genome sequence of Dialister pneumosintes KCOM 1685.</title>
        <authorList>
            <person name="Kook J.-K."/>
            <person name="Park S.-N."/>
            <person name="Lim Y.K."/>
        </authorList>
    </citation>
    <scope>NUCLEOTIDE SEQUENCE [LARGE SCALE GENOMIC DNA]</scope>
    <source>
        <strain evidence="6 7">KCOM 1685</strain>
    </source>
</reference>
<gene>
    <name evidence="6" type="ORF">DX915_01830</name>
</gene>
<dbReference type="PANTHER" id="PTHR43462">
    <property type="entry name" value="ALANYL-TRNA EDITING PROTEIN"/>
    <property type="match status" value="1"/>
</dbReference>
<comment type="cofactor">
    <cofactor evidence="1">
        <name>Zn(2+)</name>
        <dbReference type="ChEBI" id="CHEBI:29105"/>
    </cofactor>
</comment>
<organism evidence="6 7">
    <name type="scientific">Dialister pneumosintes</name>
    <dbReference type="NCBI Taxonomy" id="39950"/>
    <lineage>
        <taxon>Bacteria</taxon>
        <taxon>Bacillati</taxon>
        <taxon>Bacillota</taxon>
        <taxon>Negativicutes</taxon>
        <taxon>Veillonellales</taxon>
        <taxon>Veillonellaceae</taxon>
        <taxon>Dialister</taxon>
    </lineage>
</organism>
<sequence>MREMNELFYQDAYIREFDTIVVSCKRGNKGYEVILDNTAFYPEGGGQPADRGWLNKISVIDVKRQNDIIIHFMQEPLMKGTCVHGVLDWQRRFDYMQQHSGEHILSGIIHKRYGYDNVGFHMNDHIVTVDFNGFISTEDAYAIEKEVNSYIWSNANSFERYPTKEELEYMDYRSKKEITGKVRLVEYPGADCCACCGTHVANTGEIGLMKILSIAKHKTGVRLEVVFGSRAMADYNTKHNLNSKISNMLSTKPYEIADAVEKVLQDTVSLKQRVQEIYEFYYKAKAENIPKDSKSVFLYEPHMTNLEIRRFCEFLLKNKVAQTAMIISKKADSYFNYVIGSREKDMKALGKTLNHELCGRGGGKVEMIQGSYQSDFEKIQAAYTKYLK</sequence>
<dbReference type="InterPro" id="IPR018163">
    <property type="entry name" value="Thr/Ala-tRNA-synth_IIc_edit"/>
</dbReference>
<dbReference type="InterPro" id="IPR018164">
    <property type="entry name" value="Ala-tRNA-synth_IIc_N"/>
</dbReference>
<keyword evidence="7" id="KW-1185">Reference proteome</keyword>
<accession>A0ABX9M9J7</accession>
<keyword evidence="4" id="KW-0862">Zinc</keyword>
<dbReference type="SUPFAM" id="SSF50447">
    <property type="entry name" value="Translation proteins"/>
    <property type="match status" value="1"/>
</dbReference>
<dbReference type="PROSITE" id="PS50860">
    <property type="entry name" value="AA_TRNA_LIGASE_II_ALA"/>
    <property type="match status" value="1"/>
</dbReference>
<dbReference type="EMBL" id="QWKU01000001">
    <property type="protein sequence ID" value="RID94300.1"/>
    <property type="molecule type" value="Genomic_DNA"/>
</dbReference>